<keyword evidence="3 6" id="KW-0812">Transmembrane</keyword>
<dbReference type="Pfam" id="PF06271">
    <property type="entry name" value="RDD"/>
    <property type="match status" value="1"/>
</dbReference>
<evidence type="ECO:0000256" key="1">
    <source>
        <dbReference type="ARBA" id="ARBA00004651"/>
    </source>
</evidence>
<feature type="transmembrane region" description="Helical" evidence="6">
    <location>
        <begin position="54"/>
        <end position="75"/>
    </location>
</feature>
<dbReference type="PANTHER" id="PTHR36115:SF9">
    <property type="entry name" value="LMO1584 PROTEIN"/>
    <property type="match status" value="1"/>
</dbReference>
<comment type="subcellular location">
    <subcellularLocation>
        <location evidence="1">Cell membrane</location>
        <topology evidence="1">Multi-pass membrane protein</topology>
    </subcellularLocation>
</comment>
<proteinExistence type="predicted"/>
<organism evidence="8 9">
    <name type="scientific">Halalkalibacter okhensis</name>
    <dbReference type="NCBI Taxonomy" id="333138"/>
    <lineage>
        <taxon>Bacteria</taxon>
        <taxon>Bacillati</taxon>
        <taxon>Bacillota</taxon>
        <taxon>Bacilli</taxon>
        <taxon>Bacillales</taxon>
        <taxon>Bacillaceae</taxon>
        <taxon>Halalkalibacter</taxon>
    </lineage>
</organism>
<reference evidence="8 9" key="1">
    <citation type="submission" date="2014-09" db="EMBL/GenBank/DDBJ databases">
        <title>Genome sequencing and annotation of Bacillus Okhensis strain Kh10-101T.</title>
        <authorList>
            <person name="Prakash J.S."/>
        </authorList>
    </citation>
    <scope>NUCLEOTIDE SEQUENCE [LARGE SCALE GENOMIC DNA]</scope>
    <source>
        <strain evidence="9">Kh10-101T</strain>
    </source>
</reference>
<evidence type="ECO:0000256" key="2">
    <source>
        <dbReference type="ARBA" id="ARBA00022475"/>
    </source>
</evidence>
<protein>
    <recommendedName>
        <fullName evidence="7">RDD domain-containing protein</fullName>
    </recommendedName>
</protein>
<dbReference type="EMBL" id="JRJU01000021">
    <property type="protein sequence ID" value="KHF39306.1"/>
    <property type="molecule type" value="Genomic_DNA"/>
</dbReference>
<evidence type="ECO:0000256" key="4">
    <source>
        <dbReference type="ARBA" id="ARBA00022989"/>
    </source>
</evidence>
<keyword evidence="5 6" id="KW-0472">Membrane</keyword>
<dbReference type="InterPro" id="IPR010432">
    <property type="entry name" value="RDD"/>
</dbReference>
<keyword evidence="9" id="KW-1185">Reference proteome</keyword>
<keyword evidence="4 6" id="KW-1133">Transmembrane helix</keyword>
<name>A0A0B0II29_9BACI</name>
<feature type="domain" description="RDD" evidence="7">
    <location>
        <begin position="47"/>
        <end position="176"/>
    </location>
</feature>
<evidence type="ECO:0000313" key="9">
    <source>
        <dbReference type="Proteomes" id="UP000030832"/>
    </source>
</evidence>
<keyword evidence="2" id="KW-1003">Cell membrane</keyword>
<dbReference type="AlphaFoldDB" id="A0A0B0II29"/>
<evidence type="ECO:0000256" key="6">
    <source>
        <dbReference type="SAM" id="Phobius"/>
    </source>
</evidence>
<gene>
    <name evidence="8" type="ORF">LQ50_16560</name>
</gene>
<dbReference type="Proteomes" id="UP000030832">
    <property type="component" value="Unassembled WGS sequence"/>
</dbReference>
<feature type="transmembrane region" description="Helical" evidence="6">
    <location>
        <begin position="95"/>
        <end position="113"/>
    </location>
</feature>
<evidence type="ECO:0000256" key="3">
    <source>
        <dbReference type="ARBA" id="ARBA00022692"/>
    </source>
</evidence>
<dbReference type="eggNOG" id="COG1714">
    <property type="taxonomic scope" value="Bacteria"/>
</dbReference>
<comment type="caution">
    <text evidence="8">The sequence shown here is derived from an EMBL/GenBank/DDBJ whole genome shotgun (WGS) entry which is preliminary data.</text>
</comment>
<evidence type="ECO:0000313" key="8">
    <source>
        <dbReference type="EMBL" id="KHF39306.1"/>
    </source>
</evidence>
<dbReference type="STRING" id="333138.LQ50_16560"/>
<dbReference type="InterPro" id="IPR051791">
    <property type="entry name" value="Pra-immunoreactive"/>
</dbReference>
<evidence type="ECO:0000259" key="7">
    <source>
        <dbReference type="Pfam" id="PF06271"/>
    </source>
</evidence>
<sequence length="191" mass="21871">MSQLLLQPKRRRVVNGRLRNRMIQERYSPSEPSETSELENEAISLNYAGFWMRLWAFLLDLITVMALNGLIVSPFLRFTNVSGLLSIGPFNLETVLSAIVFFLYFAIMTKVYGQTIGKMVMGLRVVSSKNDELTWTQVVFREGVGRFIQQSFFLLYAIYVMVAFTAKKQGLHDVIADTFVIHEQDNNSDVN</sequence>
<dbReference type="RefSeq" id="WP_034630994.1">
    <property type="nucleotide sequence ID" value="NZ_JRJU01000021.1"/>
</dbReference>
<accession>A0A0B0II29</accession>
<dbReference type="GO" id="GO:0005886">
    <property type="term" value="C:plasma membrane"/>
    <property type="evidence" value="ECO:0007669"/>
    <property type="project" value="UniProtKB-SubCell"/>
</dbReference>
<evidence type="ECO:0000256" key="5">
    <source>
        <dbReference type="ARBA" id="ARBA00023136"/>
    </source>
</evidence>
<dbReference type="PANTHER" id="PTHR36115">
    <property type="entry name" value="PROLINE-RICH ANTIGEN HOMOLOG-RELATED"/>
    <property type="match status" value="1"/>
</dbReference>